<evidence type="ECO:0000256" key="2">
    <source>
        <dbReference type="ARBA" id="ARBA00022481"/>
    </source>
</evidence>
<accession>A0A0F9T026</accession>
<evidence type="ECO:0000256" key="1">
    <source>
        <dbReference type="ARBA" id="ARBA00004167"/>
    </source>
</evidence>
<keyword evidence="5" id="KW-0472">Membrane</keyword>
<dbReference type="SUPFAM" id="SSF54523">
    <property type="entry name" value="Pili subunits"/>
    <property type="match status" value="1"/>
</dbReference>
<sequence>MRRRGFTLLEIVLVLLIVSIIASAVVVKLQSPLQNARLEDVVGWLGQFDRITRTYAHRQDRPVRMIVDLDKRQLRRMDSSESENLGPPLQLPARCRIDALRLPTETLTRGSIAIVCSTGGLMPTYAFRLVETGGRSRWLLVAGLTGHVTTFDDEDRFNKIWEGLFGRDAG</sequence>
<dbReference type="InterPro" id="IPR002416">
    <property type="entry name" value="T2SS_protein-GspH"/>
</dbReference>
<evidence type="ECO:0000256" key="5">
    <source>
        <dbReference type="ARBA" id="ARBA00023136"/>
    </source>
</evidence>
<comment type="subcellular location">
    <subcellularLocation>
        <location evidence="1">Membrane</location>
        <topology evidence="1">Single-pass membrane protein</topology>
    </subcellularLocation>
</comment>
<name>A0A0F9T026_9ZZZZ</name>
<proteinExistence type="predicted"/>
<evidence type="ECO:0008006" key="7">
    <source>
        <dbReference type="Google" id="ProtNLM"/>
    </source>
</evidence>
<dbReference type="NCBIfam" id="TIGR02532">
    <property type="entry name" value="IV_pilin_GFxxxE"/>
    <property type="match status" value="1"/>
</dbReference>
<dbReference type="GO" id="GO:0015627">
    <property type="term" value="C:type II protein secretion system complex"/>
    <property type="evidence" value="ECO:0007669"/>
    <property type="project" value="InterPro"/>
</dbReference>
<organism evidence="6">
    <name type="scientific">marine sediment metagenome</name>
    <dbReference type="NCBI Taxonomy" id="412755"/>
    <lineage>
        <taxon>unclassified sequences</taxon>
        <taxon>metagenomes</taxon>
        <taxon>ecological metagenomes</taxon>
    </lineage>
</organism>
<evidence type="ECO:0000256" key="3">
    <source>
        <dbReference type="ARBA" id="ARBA00022692"/>
    </source>
</evidence>
<dbReference type="InterPro" id="IPR045584">
    <property type="entry name" value="Pilin-like"/>
</dbReference>
<keyword evidence="3" id="KW-0812">Transmembrane</keyword>
<keyword evidence="2" id="KW-0488">Methylation</keyword>
<comment type="caution">
    <text evidence="6">The sequence shown here is derived from an EMBL/GenBank/DDBJ whole genome shotgun (WGS) entry which is preliminary data.</text>
</comment>
<gene>
    <name evidence="6" type="ORF">LCGC14_0409240</name>
</gene>
<evidence type="ECO:0000313" key="6">
    <source>
        <dbReference type="EMBL" id="KKN72594.1"/>
    </source>
</evidence>
<dbReference type="EMBL" id="LAZR01000359">
    <property type="protein sequence ID" value="KKN72594.1"/>
    <property type="molecule type" value="Genomic_DNA"/>
</dbReference>
<evidence type="ECO:0000256" key="4">
    <source>
        <dbReference type="ARBA" id="ARBA00022989"/>
    </source>
</evidence>
<dbReference type="InterPro" id="IPR012902">
    <property type="entry name" value="N_methyl_site"/>
</dbReference>
<dbReference type="AlphaFoldDB" id="A0A0F9T026"/>
<dbReference type="GO" id="GO:0016020">
    <property type="term" value="C:membrane"/>
    <property type="evidence" value="ECO:0007669"/>
    <property type="project" value="UniProtKB-SubCell"/>
</dbReference>
<keyword evidence="4" id="KW-1133">Transmembrane helix</keyword>
<dbReference type="PROSITE" id="PS00409">
    <property type="entry name" value="PROKAR_NTER_METHYL"/>
    <property type="match status" value="1"/>
</dbReference>
<dbReference type="PRINTS" id="PR00885">
    <property type="entry name" value="BCTERIALGSPH"/>
</dbReference>
<reference evidence="6" key="1">
    <citation type="journal article" date="2015" name="Nature">
        <title>Complex archaea that bridge the gap between prokaryotes and eukaryotes.</title>
        <authorList>
            <person name="Spang A."/>
            <person name="Saw J.H."/>
            <person name="Jorgensen S.L."/>
            <person name="Zaremba-Niedzwiedzka K."/>
            <person name="Martijn J."/>
            <person name="Lind A.E."/>
            <person name="van Eijk R."/>
            <person name="Schleper C."/>
            <person name="Guy L."/>
            <person name="Ettema T.J."/>
        </authorList>
    </citation>
    <scope>NUCLEOTIDE SEQUENCE</scope>
</reference>
<protein>
    <recommendedName>
        <fullName evidence="7">Prepilin-type N-terminal cleavage/methylation domain-containing protein</fullName>
    </recommendedName>
</protein>
<dbReference type="Pfam" id="PF07963">
    <property type="entry name" value="N_methyl"/>
    <property type="match status" value="1"/>
</dbReference>
<dbReference type="GO" id="GO:0015628">
    <property type="term" value="P:protein secretion by the type II secretion system"/>
    <property type="evidence" value="ECO:0007669"/>
    <property type="project" value="InterPro"/>
</dbReference>